<gene>
    <name evidence="2" type="ORF">GUJ93_ZPchr0011g27693</name>
</gene>
<sequence length="216" mass="23499">MCLNLRSIPESLTGLDKLSVVDTSGRSTFLVMPLPVRSRITYPTTPPLSKPSSALPSVTISDTICTGLTSVDGRHGIVVGALILLELYCMLLCFFTKKRPGAGSGKQTMMTKIIGKNTYGSAYKETLEDGSVVAVKWMRENMSKGHEDFDTEAVVLSKIRHPNLLPQRAHYLSLKGKKLLVSDLMHNVAMGTARGLAFLHNDMAIIHGNLTPSNIT</sequence>
<dbReference type="GO" id="GO:0004672">
    <property type="term" value="F:protein kinase activity"/>
    <property type="evidence" value="ECO:0007669"/>
    <property type="project" value="InterPro"/>
</dbReference>
<reference evidence="2" key="1">
    <citation type="journal article" date="2021" name="bioRxiv">
        <title>Whole Genome Assembly and Annotation of Northern Wild Rice, Zizania palustris L., Supports a Whole Genome Duplication in the Zizania Genus.</title>
        <authorList>
            <person name="Haas M."/>
            <person name="Kono T."/>
            <person name="Macchietto M."/>
            <person name="Millas R."/>
            <person name="McGilp L."/>
            <person name="Shao M."/>
            <person name="Duquette J."/>
            <person name="Hirsch C.N."/>
            <person name="Kimball J."/>
        </authorList>
    </citation>
    <scope>NUCLEOTIDE SEQUENCE</scope>
    <source>
        <tissue evidence="2">Fresh leaf tissue</tissue>
    </source>
</reference>
<dbReference type="InterPro" id="IPR052451">
    <property type="entry name" value="Ser/Thr_kinase-like"/>
</dbReference>
<feature type="domain" description="Protein kinase" evidence="1">
    <location>
        <begin position="108"/>
        <end position="216"/>
    </location>
</feature>
<accession>A0A8J6BIS9</accession>
<dbReference type="GO" id="GO:0005524">
    <property type="term" value="F:ATP binding"/>
    <property type="evidence" value="ECO:0007669"/>
    <property type="project" value="InterPro"/>
</dbReference>
<dbReference type="AlphaFoldDB" id="A0A8J6BIS9"/>
<protein>
    <recommendedName>
        <fullName evidence="1">Protein kinase domain-containing protein</fullName>
    </recommendedName>
</protein>
<reference evidence="2" key="2">
    <citation type="submission" date="2021-02" db="EMBL/GenBank/DDBJ databases">
        <authorList>
            <person name="Kimball J.A."/>
            <person name="Haas M.W."/>
            <person name="Macchietto M."/>
            <person name="Kono T."/>
            <person name="Duquette J."/>
            <person name="Shao M."/>
        </authorList>
    </citation>
    <scope>NUCLEOTIDE SEQUENCE</scope>
    <source>
        <tissue evidence="2">Fresh leaf tissue</tissue>
    </source>
</reference>
<evidence type="ECO:0000313" key="2">
    <source>
        <dbReference type="EMBL" id="KAG8088827.1"/>
    </source>
</evidence>
<organism evidence="2 3">
    <name type="scientific">Zizania palustris</name>
    <name type="common">Northern wild rice</name>
    <dbReference type="NCBI Taxonomy" id="103762"/>
    <lineage>
        <taxon>Eukaryota</taxon>
        <taxon>Viridiplantae</taxon>
        <taxon>Streptophyta</taxon>
        <taxon>Embryophyta</taxon>
        <taxon>Tracheophyta</taxon>
        <taxon>Spermatophyta</taxon>
        <taxon>Magnoliopsida</taxon>
        <taxon>Liliopsida</taxon>
        <taxon>Poales</taxon>
        <taxon>Poaceae</taxon>
        <taxon>BOP clade</taxon>
        <taxon>Oryzoideae</taxon>
        <taxon>Oryzeae</taxon>
        <taxon>Zizaniinae</taxon>
        <taxon>Zizania</taxon>
    </lineage>
</organism>
<comment type="caution">
    <text evidence="2">The sequence shown here is derived from an EMBL/GenBank/DDBJ whole genome shotgun (WGS) entry which is preliminary data.</text>
</comment>
<evidence type="ECO:0000259" key="1">
    <source>
        <dbReference type="PROSITE" id="PS50011"/>
    </source>
</evidence>
<dbReference type="Pfam" id="PF07714">
    <property type="entry name" value="PK_Tyr_Ser-Thr"/>
    <property type="match status" value="1"/>
</dbReference>
<evidence type="ECO:0000313" key="3">
    <source>
        <dbReference type="Proteomes" id="UP000729402"/>
    </source>
</evidence>
<dbReference type="PANTHER" id="PTHR48008">
    <property type="entry name" value="LEUCINE-RICH REPEAT RECEPTOR-LIKE PROTEIN KINASE IMK3-RELATED"/>
    <property type="match status" value="1"/>
</dbReference>
<proteinExistence type="predicted"/>
<dbReference type="PROSITE" id="PS50011">
    <property type="entry name" value="PROTEIN_KINASE_DOM"/>
    <property type="match status" value="1"/>
</dbReference>
<dbReference type="EMBL" id="JAAALK010000081">
    <property type="protein sequence ID" value="KAG8088827.1"/>
    <property type="molecule type" value="Genomic_DNA"/>
</dbReference>
<keyword evidence="3" id="KW-1185">Reference proteome</keyword>
<dbReference type="Proteomes" id="UP000729402">
    <property type="component" value="Unassembled WGS sequence"/>
</dbReference>
<name>A0A8J6BIS9_ZIZPA</name>
<dbReference type="InterPro" id="IPR000719">
    <property type="entry name" value="Prot_kinase_dom"/>
</dbReference>
<dbReference type="OrthoDB" id="913540at2759"/>
<dbReference type="PANTHER" id="PTHR48008:SF6">
    <property type="entry name" value="LEUCINE-RICH REPEAT RECEPTOR-LIKE PROTEIN KINASE IMK3-RELATED"/>
    <property type="match status" value="1"/>
</dbReference>
<dbReference type="InterPro" id="IPR001245">
    <property type="entry name" value="Ser-Thr/Tyr_kinase_cat_dom"/>
</dbReference>